<proteinExistence type="predicted"/>
<evidence type="ECO:0000313" key="3">
    <source>
        <dbReference type="Proteomes" id="UP000234748"/>
    </source>
</evidence>
<reference evidence="2 3" key="1">
    <citation type="submission" date="2017-11" db="EMBL/GenBank/DDBJ databases">
        <title>Comparitive Functional Genomics of Dry Heat Resistant strains isolated from the Viking Spacecraft.</title>
        <authorList>
            <person name="Seuylemezian A."/>
            <person name="Cooper K."/>
            <person name="Vaishampayan P."/>
        </authorList>
    </citation>
    <scope>NUCLEOTIDE SEQUENCE [LARGE SCALE GENOMIC DNA]</scope>
    <source>
        <strain evidence="2 3">V1-29</strain>
    </source>
</reference>
<dbReference type="InterPro" id="IPR013216">
    <property type="entry name" value="Methyltransf_11"/>
</dbReference>
<dbReference type="OrthoDB" id="9791837at2"/>
<dbReference type="GO" id="GO:0032259">
    <property type="term" value="P:methylation"/>
    <property type="evidence" value="ECO:0007669"/>
    <property type="project" value="UniProtKB-KW"/>
</dbReference>
<sequence>MIEILKQNKKSWDIIAHHFNGKDALPSYGPFAQTEEELNLFDELANKKVLDIGCGSGHSLLYMSGKDAGELWGVDLSETQIKTAKETLKHLETHLYCAPMEKDIGLPKSYFDIVYSIYAIGWTTDLSSTFELIYSYLNPGGYFVFSWDHPLYAHLISQDGQIYLNGCYQNEGSTTYHKFKGEEAPVVIPKRKMSTYINELIKAGFIIDSVLESDVSVHFDSIKEEPSDRYYSLYKARKFPTTMIIKARKM</sequence>
<name>A0A2N5M2W5_9BACI</name>
<dbReference type="InterPro" id="IPR029063">
    <property type="entry name" value="SAM-dependent_MTases_sf"/>
</dbReference>
<dbReference type="PANTHER" id="PTHR43861:SF1">
    <property type="entry name" value="TRANS-ACONITATE 2-METHYLTRANSFERASE"/>
    <property type="match status" value="1"/>
</dbReference>
<dbReference type="PANTHER" id="PTHR43861">
    <property type="entry name" value="TRANS-ACONITATE 2-METHYLTRANSFERASE-RELATED"/>
    <property type="match status" value="1"/>
</dbReference>
<evidence type="ECO:0000259" key="1">
    <source>
        <dbReference type="Pfam" id="PF08241"/>
    </source>
</evidence>
<keyword evidence="3" id="KW-1185">Reference proteome</keyword>
<dbReference type="GO" id="GO:0008757">
    <property type="term" value="F:S-adenosylmethionine-dependent methyltransferase activity"/>
    <property type="evidence" value="ECO:0007669"/>
    <property type="project" value="InterPro"/>
</dbReference>
<dbReference type="Proteomes" id="UP000234748">
    <property type="component" value="Unassembled WGS sequence"/>
</dbReference>
<dbReference type="CDD" id="cd02440">
    <property type="entry name" value="AdoMet_MTases"/>
    <property type="match status" value="1"/>
</dbReference>
<evidence type="ECO:0000313" key="2">
    <source>
        <dbReference type="EMBL" id="PLT28697.1"/>
    </source>
</evidence>
<comment type="caution">
    <text evidence="2">The sequence shown here is derived from an EMBL/GenBank/DDBJ whole genome shotgun (WGS) entry which is preliminary data.</text>
</comment>
<accession>A0A2N5M2W5</accession>
<feature type="domain" description="Methyltransferase type 11" evidence="1">
    <location>
        <begin position="50"/>
        <end position="145"/>
    </location>
</feature>
<organism evidence="2 3">
    <name type="scientific">Peribacillus deserti</name>
    <dbReference type="NCBI Taxonomy" id="673318"/>
    <lineage>
        <taxon>Bacteria</taxon>
        <taxon>Bacillati</taxon>
        <taxon>Bacillota</taxon>
        <taxon>Bacilli</taxon>
        <taxon>Bacillales</taxon>
        <taxon>Bacillaceae</taxon>
        <taxon>Peribacillus</taxon>
    </lineage>
</organism>
<keyword evidence="2" id="KW-0489">Methyltransferase</keyword>
<dbReference type="AlphaFoldDB" id="A0A2N5M2W5"/>
<dbReference type="EMBL" id="PGUY01000054">
    <property type="protein sequence ID" value="PLT28697.1"/>
    <property type="molecule type" value="Genomic_DNA"/>
</dbReference>
<dbReference type="SUPFAM" id="SSF53335">
    <property type="entry name" value="S-adenosyl-L-methionine-dependent methyltransferases"/>
    <property type="match status" value="1"/>
</dbReference>
<keyword evidence="2" id="KW-0808">Transferase</keyword>
<dbReference type="Pfam" id="PF08241">
    <property type="entry name" value="Methyltransf_11"/>
    <property type="match status" value="1"/>
</dbReference>
<dbReference type="Gene3D" id="3.40.50.150">
    <property type="entry name" value="Vaccinia Virus protein VP39"/>
    <property type="match status" value="1"/>
</dbReference>
<protein>
    <submittedName>
        <fullName evidence="2">Class I SAM-dependent methyltransferase</fullName>
    </submittedName>
</protein>
<gene>
    <name evidence="2" type="ORF">CUU66_17395</name>
</gene>